<evidence type="ECO:0000256" key="6">
    <source>
        <dbReference type="SAM" id="MobiDB-lite"/>
    </source>
</evidence>
<evidence type="ECO:0000313" key="7">
    <source>
        <dbReference type="EMBL" id="KAK6181184.1"/>
    </source>
</evidence>
<organism evidence="7 8">
    <name type="scientific">Patella caerulea</name>
    <name type="common">Rayed Mediterranean limpet</name>
    <dbReference type="NCBI Taxonomy" id="87958"/>
    <lineage>
        <taxon>Eukaryota</taxon>
        <taxon>Metazoa</taxon>
        <taxon>Spiralia</taxon>
        <taxon>Lophotrochozoa</taxon>
        <taxon>Mollusca</taxon>
        <taxon>Gastropoda</taxon>
        <taxon>Patellogastropoda</taxon>
        <taxon>Patelloidea</taxon>
        <taxon>Patellidae</taxon>
        <taxon>Patella</taxon>
    </lineage>
</organism>
<keyword evidence="5" id="KW-0206">Cytoskeleton</keyword>
<keyword evidence="4" id="KW-0963">Cytoplasm</keyword>
<dbReference type="EMBL" id="JAZGQO010000007">
    <property type="protein sequence ID" value="KAK6181184.1"/>
    <property type="molecule type" value="Genomic_DNA"/>
</dbReference>
<dbReference type="PANTHER" id="PTHR46321:SF1">
    <property type="entry name" value="KIF-BINDING PROTEIN"/>
    <property type="match status" value="1"/>
</dbReference>
<evidence type="ECO:0000256" key="3">
    <source>
        <dbReference type="ARBA" id="ARBA00016840"/>
    </source>
</evidence>
<accession>A0AAN8PPP1</accession>
<evidence type="ECO:0000256" key="1">
    <source>
        <dbReference type="ARBA" id="ARBA00004245"/>
    </source>
</evidence>
<name>A0AAN8PPP1_PATCE</name>
<dbReference type="AlphaFoldDB" id="A0AAN8PPP1"/>
<protein>
    <recommendedName>
        <fullName evidence="3">KIF-binding protein</fullName>
    </recommendedName>
</protein>
<comment type="caution">
    <text evidence="7">The sequence shown here is derived from an EMBL/GenBank/DDBJ whole genome shotgun (WGS) entry which is preliminary data.</text>
</comment>
<evidence type="ECO:0000313" key="8">
    <source>
        <dbReference type="Proteomes" id="UP001347796"/>
    </source>
</evidence>
<evidence type="ECO:0000256" key="4">
    <source>
        <dbReference type="ARBA" id="ARBA00022490"/>
    </source>
</evidence>
<comment type="similarity">
    <text evidence="2">Belongs to the KIF-binding protein family.</text>
</comment>
<feature type="region of interest" description="Disordered" evidence="6">
    <location>
        <begin position="19"/>
        <end position="38"/>
    </location>
</feature>
<dbReference type="GO" id="GO:0021952">
    <property type="term" value="P:central nervous system projection neuron axonogenesis"/>
    <property type="evidence" value="ECO:0007669"/>
    <property type="project" value="TreeGrafter"/>
</dbReference>
<proteinExistence type="inferred from homology"/>
<dbReference type="GO" id="GO:1990535">
    <property type="term" value="P:neuron projection maintenance"/>
    <property type="evidence" value="ECO:0007669"/>
    <property type="project" value="TreeGrafter"/>
</dbReference>
<feature type="compositionally biased region" description="Basic and acidic residues" evidence="6">
    <location>
        <begin position="19"/>
        <end position="37"/>
    </location>
</feature>
<dbReference type="InterPro" id="IPR022083">
    <property type="entry name" value="KBP"/>
</dbReference>
<sequence>MEAFDKYMKEKGYKILADAKKLNDEDSKNDPEEEPYKSKYAARELYQNVKNDLSVFMNEDADDDDSTTEIRNVRTAISLRLAINFEETEESSTCEELLQKCLKETEKKKMKNETVNLYQTVLNQLAIVCSSRRGPDEAVKTMKYLQEAESIYKAFKQQEGDSPVAWSEWLEEKTWEDDELLRNRAANFENTYTLTLYYAAQVYTQMNERSKAARYCHVTLQRQLNSMKYDPVDWALNAASLSQYYLSENLSLARHCLAAASLIFKEAPNDSDCGNDKDIYLQRKADIERCWIKYGLQLLESSKFYLTEELENLDLESKAQDVFGRGNEEEATDGDKTEDDFDIENISEKHLRFNLELTLYEEKITDKPLLVFNDARKVFLVIQEWIQSAKGYYKMDGHCSDYIQLVQDHSTAYKHLLFFEMDIDRQCKMHKKRIDMLLDIINVINPQHYLLVRRQLIYEVAETYSCMADLKLTKLESDPGSRSAHVVNKINQLTLHSIEQFQSYLDSLKGENPELPEKLGENDVRPALVAKFYIGRLYSKLILPTVEERLANMRKSLNNYKFVVDYCKCNECDKDKVPSEYDICVEMVELLPLKMEKIRSLSGL</sequence>
<comment type="subcellular location">
    <subcellularLocation>
        <location evidence="1">Cytoplasm</location>
        <location evidence="1">Cytoskeleton</location>
    </subcellularLocation>
</comment>
<reference evidence="7 8" key="1">
    <citation type="submission" date="2024-01" db="EMBL/GenBank/DDBJ databases">
        <title>The genome of the rayed Mediterranean limpet Patella caerulea (Linnaeus, 1758).</title>
        <authorList>
            <person name="Anh-Thu Weber A."/>
            <person name="Halstead-Nussloch G."/>
        </authorList>
    </citation>
    <scope>NUCLEOTIDE SEQUENCE [LARGE SCALE GENOMIC DNA]</scope>
    <source>
        <strain evidence="7">AATW-2023a</strain>
        <tissue evidence="7">Whole specimen</tissue>
    </source>
</reference>
<keyword evidence="8" id="KW-1185">Reference proteome</keyword>
<dbReference type="PANTHER" id="PTHR46321">
    <property type="entry name" value="KIF1-BINDING PROTEIN"/>
    <property type="match status" value="1"/>
</dbReference>
<dbReference type="Pfam" id="PF12309">
    <property type="entry name" value="KBP_C"/>
    <property type="match status" value="1"/>
</dbReference>
<evidence type="ECO:0000256" key="5">
    <source>
        <dbReference type="ARBA" id="ARBA00023212"/>
    </source>
</evidence>
<dbReference type="GO" id="GO:0000226">
    <property type="term" value="P:microtubule cytoskeleton organization"/>
    <property type="evidence" value="ECO:0007669"/>
    <property type="project" value="TreeGrafter"/>
</dbReference>
<dbReference type="GO" id="GO:0005856">
    <property type="term" value="C:cytoskeleton"/>
    <property type="evidence" value="ECO:0007669"/>
    <property type="project" value="UniProtKB-SubCell"/>
</dbReference>
<dbReference type="Proteomes" id="UP001347796">
    <property type="component" value="Unassembled WGS sequence"/>
</dbReference>
<evidence type="ECO:0000256" key="2">
    <source>
        <dbReference type="ARBA" id="ARBA00010305"/>
    </source>
</evidence>
<gene>
    <name evidence="7" type="ORF">SNE40_009099</name>
</gene>